<dbReference type="STRING" id="1123397.SAMN05660831_01157"/>
<protein>
    <submittedName>
        <fullName evidence="4">Helicase conserved C-terminal domain-containing protein</fullName>
    </submittedName>
</protein>
<dbReference type="SMART" id="SM00490">
    <property type="entry name" value="HELICc"/>
    <property type="match status" value="1"/>
</dbReference>
<dbReference type="AlphaFoldDB" id="A0A1I1QSN5"/>
<dbReference type="GO" id="GO:0005524">
    <property type="term" value="F:ATP binding"/>
    <property type="evidence" value="ECO:0007669"/>
    <property type="project" value="InterPro"/>
</dbReference>
<organism evidence="4 5">
    <name type="scientific">Thiohalospira halophila DSM 15071</name>
    <dbReference type="NCBI Taxonomy" id="1123397"/>
    <lineage>
        <taxon>Bacteria</taxon>
        <taxon>Pseudomonadati</taxon>
        <taxon>Pseudomonadota</taxon>
        <taxon>Gammaproteobacteria</taxon>
        <taxon>Thiohalospirales</taxon>
        <taxon>Thiohalospiraceae</taxon>
        <taxon>Thiohalospira</taxon>
    </lineage>
</organism>
<dbReference type="InterPro" id="IPR006935">
    <property type="entry name" value="Helicase/UvrB_N"/>
</dbReference>
<dbReference type="InterPro" id="IPR025202">
    <property type="entry name" value="PLD-like_dom"/>
</dbReference>
<dbReference type="RefSeq" id="WP_093427821.1">
    <property type="nucleotide sequence ID" value="NZ_FOMJ01000003.1"/>
</dbReference>
<dbReference type="PANTHER" id="PTHR47396:SF1">
    <property type="entry name" value="ATP-DEPENDENT HELICASE IRC3-RELATED"/>
    <property type="match status" value="1"/>
</dbReference>
<dbReference type="CDD" id="cd18032">
    <property type="entry name" value="DEXHc_RE_I_III_res"/>
    <property type="match status" value="1"/>
</dbReference>
<keyword evidence="4" id="KW-0547">Nucleotide-binding</keyword>
<dbReference type="InterPro" id="IPR050742">
    <property type="entry name" value="Helicase_Restrict-Modif_Enz"/>
</dbReference>
<feature type="compositionally biased region" description="Low complexity" evidence="1">
    <location>
        <begin position="800"/>
        <end position="817"/>
    </location>
</feature>
<feature type="region of interest" description="Disordered" evidence="1">
    <location>
        <begin position="188"/>
        <end position="213"/>
    </location>
</feature>
<dbReference type="CDD" id="cd09205">
    <property type="entry name" value="PLDc_N_DEXD_b3"/>
    <property type="match status" value="1"/>
</dbReference>
<keyword evidence="5" id="KW-1185">Reference proteome</keyword>
<evidence type="ECO:0000313" key="5">
    <source>
        <dbReference type="Proteomes" id="UP000198611"/>
    </source>
</evidence>
<feature type="domain" description="Helicase C-terminal" evidence="3">
    <location>
        <begin position="429"/>
        <end position="582"/>
    </location>
</feature>
<dbReference type="PROSITE" id="PS51194">
    <property type="entry name" value="HELICASE_CTER"/>
    <property type="match status" value="1"/>
</dbReference>
<dbReference type="CDD" id="cd18799">
    <property type="entry name" value="SF2_C_EcoAI-like"/>
    <property type="match status" value="1"/>
</dbReference>
<dbReference type="Pfam" id="PF04851">
    <property type="entry name" value="ResIII"/>
    <property type="match status" value="1"/>
</dbReference>
<dbReference type="InterPro" id="IPR039418">
    <property type="entry name" value="LexA-like"/>
</dbReference>
<dbReference type="SUPFAM" id="SSF52540">
    <property type="entry name" value="P-loop containing nucleoside triphosphate hydrolases"/>
    <property type="match status" value="1"/>
</dbReference>
<dbReference type="InterPro" id="IPR015927">
    <property type="entry name" value="Peptidase_S24_S26A/B/C"/>
</dbReference>
<dbReference type="GO" id="GO:0004386">
    <property type="term" value="F:helicase activity"/>
    <property type="evidence" value="ECO:0007669"/>
    <property type="project" value="UniProtKB-KW"/>
</dbReference>
<keyword evidence="4" id="KW-0378">Hydrolase</keyword>
<dbReference type="Gene3D" id="2.10.109.10">
    <property type="entry name" value="Umud Fragment, subunit A"/>
    <property type="match status" value="1"/>
</dbReference>
<dbReference type="InterPro" id="IPR021835">
    <property type="entry name" value="DUF3427"/>
</dbReference>
<feature type="region of interest" description="Disordered" evidence="1">
    <location>
        <begin position="798"/>
        <end position="819"/>
    </location>
</feature>
<dbReference type="InterPro" id="IPR001650">
    <property type="entry name" value="Helicase_C-like"/>
</dbReference>
<feature type="domain" description="Helicase ATP-binding" evidence="2">
    <location>
        <begin position="223"/>
        <end position="373"/>
    </location>
</feature>
<dbReference type="PROSITE" id="PS51192">
    <property type="entry name" value="HELICASE_ATP_BIND_1"/>
    <property type="match status" value="1"/>
</dbReference>
<reference evidence="4 5" key="1">
    <citation type="submission" date="2016-10" db="EMBL/GenBank/DDBJ databases">
        <authorList>
            <person name="de Groot N.N."/>
        </authorList>
    </citation>
    <scope>NUCLEOTIDE SEQUENCE [LARGE SCALE GENOMIC DNA]</scope>
    <source>
        <strain evidence="4 5">HL3</strain>
    </source>
</reference>
<dbReference type="InterPro" id="IPR027417">
    <property type="entry name" value="P-loop_NTPase"/>
</dbReference>
<dbReference type="SUPFAM" id="SSF56024">
    <property type="entry name" value="Phospholipase D/nuclease"/>
    <property type="match status" value="1"/>
</dbReference>
<dbReference type="SUPFAM" id="SSF51306">
    <property type="entry name" value="LexA/Signal peptidase"/>
    <property type="match status" value="1"/>
</dbReference>
<keyword evidence="4" id="KW-0347">Helicase</keyword>
<sequence>MAEHAHSAATPLPRLVRGGESDPLLPQLLASIRRAEEIELAVAFIKTTGLELIFDALSERCQGERPARIRIIISDYLGITDPQALRWLMLLAERGAEVRIFETDRHSFHLKAYIFTREHGHRGEAFIGSSNISKEALTAGLEWNYRIEEPDPPGEARLAEIREGFEGIFRDDQAHVLDYAWIDAYEQRRPAERPPMGPGSDDPERPPPDPTDTQREALAALAETRDSGHGRGLVVMATGLGKTFLAAFDAAQAGASRVLFLAHREEILLQAETTFQRVFPQAHVGGYRGTQRETEADMLFASVQTLHQENHLDHFDPEAFEYIVVDEFHHAAAGTYRRLLQHFRPRFLLGLTATPERADQANILSLCDDNLVYTADLFVGIREDLLCPFHYYGILDEEVDYQAIPWRDRRFEETALENQLATRGRARHNLREWQDKGGERTLAFCASRRHADFMAEQFQRAGFSARSVHGASDTTRDEAIERLTQGTIQVVFSVDLFSEGVDIPAVDTILLLRPTESPVLFLQQLGRGLRRAPGKDHLVVLDFIGNHRAFLNRPRALFQASNTGAGLRAFTEGVRSDSLELPPGCFANYDLRFIEFLESLIPGNPGEEYENLKAGLGRRPTAAEAYRAGLSMTKLRKEGGHWWAFLEGRGELVEAEARCVTAHGDFLKEVETTAMTKSFKMVLLEALLELDGFRQPPTLEALTAASAAIFGRRPALLADLPPELQDAQALDGQGLAAYWRKNPIHFWTKGDKGPEAQRWFVVEGERFRPTFSLDDTVEAATFTDMVQELVDYRLGRYQPSQSSSGASSRASAAERGQVIPFPNQEDRTEVPYYPDLGIACGHFRNSRAEDEERVAVPPGQGRLDPERHFVARASGDSMNGGKNPIRDGDYLLLEWVTQTSAGSITGDTMALERQDEAGDTQYLLRGISKTADGRYVLQARNPDYEDREADESMRTFARLKAVLDPLELAKGESFQREEIPALFGATFNQGVWNSGHIVLSDRTHILLVTLNKQGKQDEHRYLDYFIDEQTFHWQSQNQTTPESKRGREIVEQAQRGTKIHLFVRDQKLGPDGRGAPFRYLGTVDYVSHEGSAPMGVTFRLKG</sequence>
<dbReference type="Pfam" id="PF11907">
    <property type="entry name" value="DUF3427"/>
    <property type="match status" value="1"/>
</dbReference>
<dbReference type="InterPro" id="IPR036286">
    <property type="entry name" value="LexA/Signal_pep-like_sf"/>
</dbReference>
<dbReference type="GO" id="GO:0016787">
    <property type="term" value="F:hydrolase activity"/>
    <property type="evidence" value="ECO:0007669"/>
    <property type="project" value="InterPro"/>
</dbReference>
<dbReference type="CDD" id="cd06529">
    <property type="entry name" value="S24_LexA-like"/>
    <property type="match status" value="1"/>
</dbReference>
<evidence type="ECO:0000313" key="4">
    <source>
        <dbReference type="EMBL" id="SFD22868.1"/>
    </source>
</evidence>
<dbReference type="GO" id="GO:0003677">
    <property type="term" value="F:DNA binding"/>
    <property type="evidence" value="ECO:0007669"/>
    <property type="project" value="InterPro"/>
</dbReference>
<feature type="compositionally biased region" description="Basic and acidic residues" evidence="1">
    <location>
        <begin position="202"/>
        <end position="213"/>
    </location>
</feature>
<name>A0A1I1QSN5_9GAMM</name>
<dbReference type="Gene3D" id="3.30.870.10">
    <property type="entry name" value="Endonuclease Chain A"/>
    <property type="match status" value="1"/>
</dbReference>
<keyword evidence="4" id="KW-0067">ATP-binding</keyword>
<gene>
    <name evidence="4" type="ORF">SAMN05660831_01157</name>
</gene>
<dbReference type="Gene3D" id="3.40.50.300">
    <property type="entry name" value="P-loop containing nucleotide triphosphate hydrolases"/>
    <property type="match status" value="2"/>
</dbReference>
<proteinExistence type="predicted"/>
<dbReference type="SMART" id="SM00487">
    <property type="entry name" value="DEXDc"/>
    <property type="match status" value="1"/>
</dbReference>
<evidence type="ECO:0000256" key="1">
    <source>
        <dbReference type="SAM" id="MobiDB-lite"/>
    </source>
</evidence>
<dbReference type="Pfam" id="PF00271">
    <property type="entry name" value="Helicase_C"/>
    <property type="match status" value="1"/>
</dbReference>
<evidence type="ECO:0000259" key="2">
    <source>
        <dbReference type="PROSITE" id="PS51192"/>
    </source>
</evidence>
<dbReference type="OrthoDB" id="9804086at2"/>
<accession>A0A1I1QSN5</accession>
<evidence type="ECO:0000259" key="3">
    <source>
        <dbReference type="PROSITE" id="PS51194"/>
    </source>
</evidence>
<dbReference type="Pfam" id="PF13091">
    <property type="entry name" value="PLDc_2"/>
    <property type="match status" value="1"/>
</dbReference>
<dbReference type="Pfam" id="PF00717">
    <property type="entry name" value="Peptidase_S24"/>
    <property type="match status" value="1"/>
</dbReference>
<dbReference type="InterPro" id="IPR014001">
    <property type="entry name" value="Helicase_ATP-bd"/>
</dbReference>
<dbReference type="EMBL" id="FOMJ01000003">
    <property type="protein sequence ID" value="SFD22868.1"/>
    <property type="molecule type" value="Genomic_DNA"/>
</dbReference>
<dbReference type="GO" id="GO:0005829">
    <property type="term" value="C:cytosol"/>
    <property type="evidence" value="ECO:0007669"/>
    <property type="project" value="TreeGrafter"/>
</dbReference>
<dbReference type="Proteomes" id="UP000198611">
    <property type="component" value="Unassembled WGS sequence"/>
</dbReference>
<dbReference type="PANTHER" id="PTHR47396">
    <property type="entry name" value="TYPE I RESTRICTION ENZYME ECOKI R PROTEIN"/>
    <property type="match status" value="1"/>
</dbReference>